<feature type="region of interest" description="Disordered" evidence="1">
    <location>
        <begin position="1"/>
        <end position="44"/>
    </location>
</feature>
<evidence type="ECO:0000256" key="1">
    <source>
        <dbReference type="SAM" id="MobiDB-lite"/>
    </source>
</evidence>
<evidence type="ECO:0000256" key="2">
    <source>
        <dbReference type="SAM" id="Phobius"/>
    </source>
</evidence>
<keyword evidence="2" id="KW-0812">Transmembrane</keyword>
<keyword evidence="4" id="KW-1185">Reference proteome</keyword>
<comment type="caution">
    <text evidence="3">The sequence shown here is derived from an EMBL/GenBank/DDBJ whole genome shotgun (WGS) entry which is preliminary data.</text>
</comment>
<keyword evidence="2" id="KW-1133">Transmembrane helix</keyword>
<evidence type="ECO:0008006" key="5">
    <source>
        <dbReference type="Google" id="ProtNLM"/>
    </source>
</evidence>
<gene>
    <name evidence="3" type="ORF">ACFOZ8_21820</name>
</gene>
<evidence type="ECO:0000313" key="4">
    <source>
        <dbReference type="Proteomes" id="UP001595715"/>
    </source>
</evidence>
<evidence type="ECO:0000313" key="3">
    <source>
        <dbReference type="EMBL" id="MFC4102257.1"/>
    </source>
</evidence>
<keyword evidence="2" id="KW-0472">Membrane</keyword>
<name>A0ABV8K8J5_9BACL</name>
<proteinExistence type="predicted"/>
<reference evidence="4" key="1">
    <citation type="journal article" date="2019" name="Int. J. Syst. Evol. Microbiol.">
        <title>The Global Catalogue of Microorganisms (GCM) 10K type strain sequencing project: providing services to taxonomists for standard genome sequencing and annotation.</title>
        <authorList>
            <consortium name="The Broad Institute Genomics Platform"/>
            <consortium name="The Broad Institute Genome Sequencing Center for Infectious Disease"/>
            <person name="Wu L."/>
            <person name="Ma J."/>
        </authorList>
    </citation>
    <scope>NUCLEOTIDE SEQUENCE [LARGE SCALE GENOMIC DNA]</scope>
    <source>
        <strain evidence="4">IBRC-M 10987</strain>
    </source>
</reference>
<dbReference type="RefSeq" id="WP_377720882.1">
    <property type="nucleotide sequence ID" value="NZ_JBHSAM010000033.1"/>
</dbReference>
<sequence length="76" mass="7729">MKRRTKGAGTRLAADPAAGTPEVGAPLAGGDARGGEADVSRQGDPPLNGTFASVMLVGGFIALTWVAVFVLFMARQ</sequence>
<organism evidence="3 4">
    <name type="scientific">Paenibacillus xanthanilyticus</name>
    <dbReference type="NCBI Taxonomy" id="1783531"/>
    <lineage>
        <taxon>Bacteria</taxon>
        <taxon>Bacillati</taxon>
        <taxon>Bacillota</taxon>
        <taxon>Bacilli</taxon>
        <taxon>Bacillales</taxon>
        <taxon>Paenibacillaceae</taxon>
        <taxon>Paenibacillus</taxon>
    </lineage>
</organism>
<dbReference type="EMBL" id="JBHSAM010000033">
    <property type="protein sequence ID" value="MFC4102257.1"/>
    <property type="molecule type" value="Genomic_DNA"/>
</dbReference>
<feature type="transmembrane region" description="Helical" evidence="2">
    <location>
        <begin position="51"/>
        <end position="74"/>
    </location>
</feature>
<protein>
    <recommendedName>
        <fullName evidence="5">Cytochrome c oxidase subunit 2A</fullName>
    </recommendedName>
</protein>
<dbReference type="Proteomes" id="UP001595715">
    <property type="component" value="Unassembled WGS sequence"/>
</dbReference>
<accession>A0ABV8K8J5</accession>